<sequence length="240" mass="27458">MIHKAYFSDTTKLINLPETGMGYQVIDAALYGRSIKKRYLVYNAELILDFDDSFANSKKLAFSKSFSSVLNEAQFLPLETSSIDIVKKSQLIDTVRNLSLQFKMMSESTKKDKRRHSGGKGATDSPKENANGSEIFVRLSAFENDKRVDFEKKRLKDGTFTTTQIDYLHCVMYKDDPVDRYALPNDDEIKWAFYVQPKSVDILQRGIVQPAFGHEGGGIEAYFEKGTSEKTYFDKRVYEK</sequence>
<proteinExistence type="predicted"/>
<accession>A0A562SVK6</accession>
<evidence type="ECO:0000313" key="3">
    <source>
        <dbReference type="Proteomes" id="UP000316167"/>
    </source>
</evidence>
<feature type="region of interest" description="Disordered" evidence="1">
    <location>
        <begin position="106"/>
        <end position="130"/>
    </location>
</feature>
<dbReference type="EMBL" id="VLLE01000002">
    <property type="protein sequence ID" value="TWI85193.1"/>
    <property type="molecule type" value="Genomic_DNA"/>
</dbReference>
<evidence type="ECO:0000313" key="2">
    <source>
        <dbReference type="EMBL" id="TWI85193.1"/>
    </source>
</evidence>
<dbReference type="Proteomes" id="UP000316167">
    <property type="component" value="Unassembled WGS sequence"/>
</dbReference>
<organism evidence="2 3">
    <name type="scientific">Lacibacter cauensis</name>
    <dbReference type="NCBI Taxonomy" id="510947"/>
    <lineage>
        <taxon>Bacteria</taxon>
        <taxon>Pseudomonadati</taxon>
        <taxon>Bacteroidota</taxon>
        <taxon>Chitinophagia</taxon>
        <taxon>Chitinophagales</taxon>
        <taxon>Chitinophagaceae</taxon>
        <taxon>Lacibacter</taxon>
    </lineage>
</organism>
<reference evidence="2 3" key="1">
    <citation type="journal article" date="2015" name="Stand. Genomic Sci.">
        <title>Genomic Encyclopedia of Bacterial and Archaeal Type Strains, Phase III: the genomes of soil and plant-associated and newly described type strains.</title>
        <authorList>
            <person name="Whitman W.B."/>
            <person name="Woyke T."/>
            <person name="Klenk H.P."/>
            <person name="Zhou Y."/>
            <person name="Lilburn T.G."/>
            <person name="Beck B.J."/>
            <person name="De Vos P."/>
            <person name="Vandamme P."/>
            <person name="Eisen J.A."/>
            <person name="Garrity G."/>
            <person name="Hugenholtz P."/>
            <person name="Kyrpides N.C."/>
        </authorList>
    </citation>
    <scope>NUCLEOTIDE SEQUENCE [LARGE SCALE GENOMIC DNA]</scope>
    <source>
        <strain evidence="2 3">CGMCC 1.7271</strain>
    </source>
</reference>
<gene>
    <name evidence="2" type="ORF">IQ13_0350</name>
</gene>
<keyword evidence="3" id="KW-1185">Reference proteome</keyword>
<name>A0A562SVK6_9BACT</name>
<dbReference type="OrthoDB" id="2048906at2"/>
<dbReference type="AlphaFoldDB" id="A0A562SVK6"/>
<comment type="caution">
    <text evidence="2">The sequence shown here is derived from an EMBL/GenBank/DDBJ whole genome shotgun (WGS) entry which is preliminary data.</text>
</comment>
<protein>
    <submittedName>
        <fullName evidence="2">Uncharacterized protein</fullName>
    </submittedName>
</protein>
<evidence type="ECO:0000256" key="1">
    <source>
        <dbReference type="SAM" id="MobiDB-lite"/>
    </source>
</evidence>
<dbReference type="RefSeq" id="WP_144883877.1">
    <property type="nucleotide sequence ID" value="NZ_VLLE01000002.1"/>
</dbReference>